<protein>
    <recommendedName>
        <fullName evidence="7">Endoribonuclease YbeY</fullName>
        <ecNumber evidence="7">3.1.-.-</ecNumber>
    </recommendedName>
</protein>
<feature type="binding site" evidence="7">
    <location>
        <position position="112"/>
    </location>
    <ligand>
        <name>Zn(2+)</name>
        <dbReference type="ChEBI" id="CHEBI:29105"/>
        <note>catalytic</note>
    </ligand>
</feature>
<evidence type="ECO:0000256" key="1">
    <source>
        <dbReference type="ARBA" id="ARBA00010875"/>
    </source>
</evidence>
<evidence type="ECO:0000313" key="9">
    <source>
        <dbReference type="Proteomes" id="UP000297647"/>
    </source>
</evidence>
<comment type="caution">
    <text evidence="8">The sequence shown here is derived from an EMBL/GenBank/DDBJ whole genome shotgun (WGS) entry which is preliminary data.</text>
</comment>
<keyword evidence="2 7" id="KW-0540">Nuclease</keyword>
<sequence>MAIHFFTEDTNFNLPQKLIRKRWLKEIAKEEESEILELNYIFCSDEYLHQINVDYLNHDTLTDIITFDNSDEEGMIEGDIFISIDRVLENATTHQCSEEDELSRVISHGLFHLLGYKDKKKEEAALMRSKEAMAIELFQKISVSRGTGIKKQ</sequence>
<evidence type="ECO:0000256" key="4">
    <source>
        <dbReference type="ARBA" id="ARBA00022759"/>
    </source>
</evidence>
<dbReference type="PANTHER" id="PTHR46986">
    <property type="entry name" value="ENDORIBONUCLEASE YBEY, CHLOROPLASTIC"/>
    <property type="match status" value="1"/>
</dbReference>
<keyword evidence="5 7" id="KW-0378">Hydrolase</keyword>
<dbReference type="Pfam" id="PF02130">
    <property type="entry name" value="YbeY"/>
    <property type="match status" value="1"/>
</dbReference>
<dbReference type="EMBL" id="SPSB01000002">
    <property type="protein sequence ID" value="TFV95707.1"/>
    <property type="molecule type" value="Genomic_DNA"/>
</dbReference>
<dbReference type="InterPro" id="IPR002036">
    <property type="entry name" value="YbeY"/>
</dbReference>
<evidence type="ECO:0000256" key="5">
    <source>
        <dbReference type="ARBA" id="ARBA00022801"/>
    </source>
</evidence>
<comment type="cofactor">
    <cofactor evidence="7">
        <name>Zn(2+)</name>
        <dbReference type="ChEBI" id="CHEBI:29105"/>
    </cofactor>
    <text evidence="7">Binds 1 zinc ion.</text>
</comment>
<accession>A0A4Y9QU98</accession>
<dbReference type="AlphaFoldDB" id="A0A4Y9QU98"/>
<feature type="binding site" evidence="7">
    <location>
        <position position="108"/>
    </location>
    <ligand>
        <name>Zn(2+)</name>
        <dbReference type="ChEBI" id="CHEBI:29105"/>
        <note>catalytic</note>
    </ligand>
</feature>
<name>A0A4Y9QU98_9BACT</name>
<keyword evidence="7" id="KW-0698">rRNA processing</keyword>
<dbReference type="GO" id="GO:0008270">
    <property type="term" value="F:zinc ion binding"/>
    <property type="evidence" value="ECO:0007669"/>
    <property type="project" value="UniProtKB-UniRule"/>
</dbReference>
<reference evidence="8 9" key="1">
    <citation type="submission" date="2019-03" db="EMBL/GenBank/DDBJ databases">
        <title>Algoriphagus sp. nov, a new strain isolated from root system soil of mangrove plant Kandelia.</title>
        <authorList>
            <person name="Yin Q."/>
            <person name="Wang K."/>
            <person name="Song Z."/>
        </authorList>
    </citation>
    <scope>NUCLEOTIDE SEQUENCE [LARGE SCALE GENOMIC DNA]</scope>
    <source>
        <strain evidence="8 9">XY-J91</strain>
    </source>
</reference>
<keyword evidence="7" id="KW-0690">Ribosome biogenesis</keyword>
<comment type="similarity">
    <text evidence="1 7">Belongs to the endoribonuclease YbeY family.</text>
</comment>
<keyword evidence="4 7" id="KW-0255">Endonuclease</keyword>
<dbReference type="GO" id="GO:0004222">
    <property type="term" value="F:metalloendopeptidase activity"/>
    <property type="evidence" value="ECO:0007669"/>
    <property type="project" value="InterPro"/>
</dbReference>
<dbReference type="InterPro" id="IPR023091">
    <property type="entry name" value="MetalPrtase_cat_dom_sf_prd"/>
</dbReference>
<comment type="function">
    <text evidence="7">Single strand-specific metallo-endoribonuclease involved in late-stage 70S ribosome quality control and in maturation of the 3' terminus of the 16S rRNA.</text>
</comment>
<proteinExistence type="inferred from homology"/>
<evidence type="ECO:0000256" key="2">
    <source>
        <dbReference type="ARBA" id="ARBA00022722"/>
    </source>
</evidence>
<dbReference type="GO" id="GO:0004521">
    <property type="term" value="F:RNA endonuclease activity"/>
    <property type="evidence" value="ECO:0007669"/>
    <property type="project" value="UniProtKB-UniRule"/>
</dbReference>
<gene>
    <name evidence="7 8" type="primary">ybeY</name>
    <name evidence="8" type="ORF">E4S40_05655</name>
</gene>
<evidence type="ECO:0000256" key="3">
    <source>
        <dbReference type="ARBA" id="ARBA00022723"/>
    </source>
</evidence>
<dbReference type="SUPFAM" id="SSF55486">
    <property type="entry name" value="Metalloproteases ('zincins'), catalytic domain"/>
    <property type="match status" value="1"/>
</dbReference>
<dbReference type="Gene3D" id="3.40.390.30">
    <property type="entry name" value="Metalloproteases ('zincins'), catalytic domain"/>
    <property type="match status" value="1"/>
</dbReference>
<feature type="binding site" evidence="7">
    <location>
        <position position="118"/>
    </location>
    <ligand>
        <name>Zn(2+)</name>
        <dbReference type="ChEBI" id="CHEBI:29105"/>
        <note>catalytic</note>
    </ligand>
</feature>
<evidence type="ECO:0000256" key="6">
    <source>
        <dbReference type="ARBA" id="ARBA00022833"/>
    </source>
</evidence>
<evidence type="ECO:0000256" key="7">
    <source>
        <dbReference type="HAMAP-Rule" id="MF_00009"/>
    </source>
</evidence>
<dbReference type="Proteomes" id="UP000297647">
    <property type="component" value="Unassembled WGS sequence"/>
</dbReference>
<organism evidence="8 9">
    <name type="scientific">Algoriphagus kandeliae</name>
    <dbReference type="NCBI Taxonomy" id="2562278"/>
    <lineage>
        <taxon>Bacteria</taxon>
        <taxon>Pseudomonadati</taxon>
        <taxon>Bacteroidota</taxon>
        <taxon>Cytophagia</taxon>
        <taxon>Cytophagales</taxon>
        <taxon>Cyclobacteriaceae</taxon>
        <taxon>Algoriphagus</taxon>
    </lineage>
</organism>
<dbReference type="PANTHER" id="PTHR46986:SF1">
    <property type="entry name" value="ENDORIBONUCLEASE YBEY, CHLOROPLASTIC"/>
    <property type="match status" value="1"/>
</dbReference>
<keyword evidence="7" id="KW-0963">Cytoplasm</keyword>
<comment type="subcellular location">
    <subcellularLocation>
        <location evidence="7">Cytoplasm</location>
    </subcellularLocation>
</comment>
<dbReference type="EC" id="3.1.-.-" evidence="7"/>
<dbReference type="HAMAP" id="MF_00009">
    <property type="entry name" value="Endoribonucl_YbeY"/>
    <property type="match status" value="1"/>
</dbReference>
<keyword evidence="3 7" id="KW-0479">Metal-binding</keyword>
<keyword evidence="6 7" id="KW-0862">Zinc</keyword>
<dbReference type="GO" id="GO:0006364">
    <property type="term" value="P:rRNA processing"/>
    <property type="evidence" value="ECO:0007669"/>
    <property type="project" value="UniProtKB-UniRule"/>
</dbReference>
<dbReference type="OrthoDB" id="9811984at2"/>
<evidence type="ECO:0000313" key="8">
    <source>
        <dbReference type="EMBL" id="TFV95707.1"/>
    </source>
</evidence>
<keyword evidence="9" id="KW-1185">Reference proteome</keyword>
<dbReference type="GO" id="GO:0005737">
    <property type="term" value="C:cytoplasm"/>
    <property type="evidence" value="ECO:0007669"/>
    <property type="project" value="UniProtKB-SubCell"/>
</dbReference>
<dbReference type="RefSeq" id="WP_135072063.1">
    <property type="nucleotide sequence ID" value="NZ_SPSB01000002.1"/>
</dbReference>
<dbReference type="NCBIfam" id="TIGR00043">
    <property type="entry name" value="rRNA maturation RNase YbeY"/>
    <property type="match status" value="1"/>
</dbReference>